<dbReference type="Proteomes" id="UP001153269">
    <property type="component" value="Unassembled WGS sequence"/>
</dbReference>
<reference evidence="1" key="1">
    <citation type="submission" date="2020-03" db="EMBL/GenBank/DDBJ databases">
        <authorList>
            <person name="Weist P."/>
        </authorList>
    </citation>
    <scope>NUCLEOTIDE SEQUENCE</scope>
</reference>
<name>A0A9N7YME1_PLEPL</name>
<accession>A0A9N7YME1</accession>
<protein>
    <submittedName>
        <fullName evidence="1">Uncharacterized protein</fullName>
    </submittedName>
</protein>
<sequence length="112" mass="12173">TSAVSAKQEGGSFYLKTCFWHERGRRLRETAGLWAQTAVNGQSLPPAPFLLFQPPLLTVPRDLISALFCRYLTSVSVRVRGCGGAATECEPVTTGERFKGLFIEIDPSGLLG</sequence>
<keyword evidence="2" id="KW-1185">Reference proteome</keyword>
<proteinExistence type="predicted"/>
<evidence type="ECO:0000313" key="2">
    <source>
        <dbReference type="Proteomes" id="UP001153269"/>
    </source>
</evidence>
<dbReference type="AlphaFoldDB" id="A0A9N7YME1"/>
<organism evidence="1 2">
    <name type="scientific">Pleuronectes platessa</name>
    <name type="common">European plaice</name>
    <dbReference type="NCBI Taxonomy" id="8262"/>
    <lineage>
        <taxon>Eukaryota</taxon>
        <taxon>Metazoa</taxon>
        <taxon>Chordata</taxon>
        <taxon>Craniata</taxon>
        <taxon>Vertebrata</taxon>
        <taxon>Euteleostomi</taxon>
        <taxon>Actinopterygii</taxon>
        <taxon>Neopterygii</taxon>
        <taxon>Teleostei</taxon>
        <taxon>Neoteleostei</taxon>
        <taxon>Acanthomorphata</taxon>
        <taxon>Carangaria</taxon>
        <taxon>Pleuronectiformes</taxon>
        <taxon>Pleuronectoidei</taxon>
        <taxon>Pleuronectidae</taxon>
        <taxon>Pleuronectes</taxon>
    </lineage>
</organism>
<feature type="non-terminal residue" evidence="1">
    <location>
        <position position="112"/>
    </location>
</feature>
<evidence type="ECO:0000313" key="1">
    <source>
        <dbReference type="EMBL" id="CAB1437014.1"/>
    </source>
</evidence>
<dbReference type="EMBL" id="CADEAL010001970">
    <property type="protein sequence ID" value="CAB1437014.1"/>
    <property type="molecule type" value="Genomic_DNA"/>
</dbReference>
<comment type="caution">
    <text evidence="1">The sequence shown here is derived from an EMBL/GenBank/DDBJ whole genome shotgun (WGS) entry which is preliminary data.</text>
</comment>
<gene>
    <name evidence="1" type="ORF">PLEPLA_LOCUS25047</name>
</gene>